<comment type="caution">
    <text evidence="1">The sequence shown here is derived from an EMBL/GenBank/DDBJ whole genome shotgun (WGS) entry which is preliminary data.</text>
</comment>
<accession>A0ACA9KFS3</accession>
<protein>
    <submittedName>
        <fullName evidence="1">6157_t:CDS:1</fullName>
    </submittedName>
</protein>
<reference evidence="1" key="1">
    <citation type="submission" date="2021-06" db="EMBL/GenBank/DDBJ databases">
        <authorList>
            <person name="Kallberg Y."/>
            <person name="Tangrot J."/>
            <person name="Rosling A."/>
        </authorList>
    </citation>
    <scope>NUCLEOTIDE SEQUENCE</scope>
    <source>
        <strain evidence="1">IL203A</strain>
    </source>
</reference>
<gene>
    <name evidence="1" type="ORF">DHETER_LOCUS1648</name>
</gene>
<sequence>DMYLYGKLNCKFDEKLGIKYLKLAALNNNDEAIKILENLGVDVYDDSS</sequence>
<proteinExistence type="predicted"/>
<evidence type="ECO:0000313" key="1">
    <source>
        <dbReference type="EMBL" id="CAG8469544.1"/>
    </source>
</evidence>
<organism evidence="1 2">
    <name type="scientific">Dentiscutata heterogama</name>
    <dbReference type="NCBI Taxonomy" id="1316150"/>
    <lineage>
        <taxon>Eukaryota</taxon>
        <taxon>Fungi</taxon>
        <taxon>Fungi incertae sedis</taxon>
        <taxon>Mucoromycota</taxon>
        <taxon>Glomeromycotina</taxon>
        <taxon>Glomeromycetes</taxon>
        <taxon>Diversisporales</taxon>
        <taxon>Gigasporaceae</taxon>
        <taxon>Dentiscutata</taxon>
    </lineage>
</organism>
<dbReference type="Proteomes" id="UP000789702">
    <property type="component" value="Unassembled WGS sequence"/>
</dbReference>
<feature type="non-terminal residue" evidence="1">
    <location>
        <position position="1"/>
    </location>
</feature>
<dbReference type="EMBL" id="CAJVPU010001042">
    <property type="protein sequence ID" value="CAG8469544.1"/>
    <property type="molecule type" value="Genomic_DNA"/>
</dbReference>
<evidence type="ECO:0000313" key="2">
    <source>
        <dbReference type="Proteomes" id="UP000789702"/>
    </source>
</evidence>
<keyword evidence="2" id="KW-1185">Reference proteome</keyword>
<name>A0ACA9KFS3_9GLOM</name>